<organism evidence="2 3">
    <name type="scientific">Saccharothrix espanaensis (strain ATCC 51144 / DSM 44229 / JCM 9112 / NBRC 15066 / NRRL 15764)</name>
    <dbReference type="NCBI Taxonomy" id="1179773"/>
    <lineage>
        <taxon>Bacteria</taxon>
        <taxon>Bacillati</taxon>
        <taxon>Actinomycetota</taxon>
        <taxon>Actinomycetes</taxon>
        <taxon>Pseudonocardiales</taxon>
        <taxon>Pseudonocardiaceae</taxon>
        <taxon>Saccharothrix</taxon>
    </lineage>
</organism>
<gene>
    <name evidence="2" type="ordered locus">BN6_83840</name>
</gene>
<dbReference type="eggNOG" id="COG1672">
    <property type="taxonomic scope" value="Bacteria"/>
</dbReference>
<keyword evidence="1" id="KW-0472">Membrane</keyword>
<dbReference type="KEGG" id="sesp:BN6_83840"/>
<dbReference type="AlphaFoldDB" id="K0K5S4"/>
<feature type="transmembrane region" description="Helical" evidence="1">
    <location>
        <begin position="79"/>
        <end position="101"/>
    </location>
</feature>
<sequence length="655" mass="70048">MAERGRDDEDREQFLDGLVDDEVARGELRESFAAAGLSRHDLVEAVRAARLPVFAAAHEEEARYWRLLAPGPAGSGARAGFAVAVAVAVGLHLVLAAGLVVKAADRALGLAGMAVLGALALVVALAVEVSGSSVTRHSRGVAAAFVPFPLVAVALEGLDTVARLPVVPLTLIGVGAVFAAFARLTLGLRSQRRDDLAAAFRDWARALRRDGVLPVLRARLDEATEAVCSTSLTVRDASALDDVRAHVPTPAAVELAGLLDRRTGGTFAVTGARGVGKTDLLRAVCAGHYREPDRLPDLAVLVAAPVDYLPREFLVDLFARTCEAAIAHLPAGEPPRGLAKLRRRVAPPRLVAAAKENLLVLAHVRSTDRVLRHPELVTRFRDFLALAVAEQTALGERADRTPGRVIIAVDELDRIGTGEPARRFLAELKAVFDVPGCHYLVSVSTEAQLGSYRSGIGPLSVFDGSFDEVVRVGHLDLDHAKKLVRRYVVGLPEQYLALAHVLSGGLARQLFRATRAIVDLGRDQPDRSIEEVVRVLADTELHRARRSTAEALTAVDDRAGATAFLLLLDQGPALSAERVLNAYQGLSTQVGELRDALAARIRFLETVRGVFTADLDEARTRATDFDRLALARRHVGGNPAAALALLDDLRADPAR</sequence>
<dbReference type="HOGENOM" id="CLU_380220_0_0_11"/>
<dbReference type="SUPFAM" id="SSF52540">
    <property type="entry name" value="P-loop containing nucleoside triphosphate hydrolases"/>
    <property type="match status" value="1"/>
</dbReference>
<protein>
    <submittedName>
        <fullName evidence="2">Uncharacterized protein</fullName>
    </submittedName>
</protein>
<keyword evidence="3" id="KW-1185">Reference proteome</keyword>
<keyword evidence="1" id="KW-0812">Transmembrane</keyword>
<evidence type="ECO:0000313" key="2">
    <source>
        <dbReference type="EMBL" id="CCH35600.1"/>
    </source>
</evidence>
<keyword evidence="1" id="KW-1133">Transmembrane helix</keyword>
<dbReference type="EMBL" id="HE804045">
    <property type="protein sequence ID" value="CCH35600.1"/>
    <property type="molecule type" value="Genomic_DNA"/>
</dbReference>
<feature type="transmembrane region" description="Helical" evidence="1">
    <location>
        <begin position="107"/>
        <end position="127"/>
    </location>
</feature>
<name>K0K5S4_SACES</name>
<feature type="transmembrane region" description="Helical" evidence="1">
    <location>
        <begin position="164"/>
        <end position="186"/>
    </location>
</feature>
<dbReference type="RefSeq" id="WP_015105707.1">
    <property type="nucleotide sequence ID" value="NC_019673.1"/>
</dbReference>
<reference evidence="2 3" key="1">
    <citation type="journal article" date="2012" name="BMC Genomics">
        <title>Complete genome sequence of Saccharothrix espanaensis DSM 44229T and comparison to the other completely sequenced Pseudonocardiaceae.</title>
        <authorList>
            <person name="Strobel T."/>
            <person name="Al-Dilaimi A."/>
            <person name="Blom J."/>
            <person name="Gessner A."/>
            <person name="Kalinowski J."/>
            <person name="Luzhetska M."/>
            <person name="Puhler A."/>
            <person name="Szczepanowski R."/>
            <person name="Bechthold A."/>
            <person name="Ruckert C."/>
        </authorList>
    </citation>
    <scope>NUCLEOTIDE SEQUENCE [LARGE SCALE GENOMIC DNA]</scope>
    <source>
        <strain evidence="3">ATCC 51144 / DSM 44229 / JCM 9112 / NBRC 15066 / NRRL 15764</strain>
    </source>
</reference>
<dbReference type="Proteomes" id="UP000006281">
    <property type="component" value="Chromosome"/>
</dbReference>
<dbReference type="BioCyc" id="SESP1179773:BN6_RS40640-MONOMER"/>
<proteinExistence type="predicted"/>
<evidence type="ECO:0000256" key="1">
    <source>
        <dbReference type="SAM" id="Phobius"/>
    </source>
</evidence>
<feature type="transmembrane region" description="Helical" evidence="1">
    <location>
        <begin position="139"/>
        <end position="158"/>
    </location>
</feature>
<dbReference type="OrthoDB" id="5150226at2"/>
<dbReference type="InterPro" id="IPR027417">
    <property type="entry name" value="P-loop_NTPase"/>
</dbReference>
<accession>K0K5S4</accession>
<dbReference type="PATRIC" id="fig|1179773.3.peg.8466"/>
<evidence type="ECO:0000313" key="3">
    <source>
        <dbReference type="Proteomes" id="UP000006281"/>
    </source>
</evidence>